<evidence type="ECO:0000313" key="2">
    <source>
        <dbReference type="Proteomes" id="UP001177021"/>
    </source>
</evidence>
<evidence type="ECO:0000313" key="1">
    <source>
        <dbReference type="EMBL" id="CAJ2669153.1"/>
    </source>
</evidence>
<gene>
    <name evidence="1" type="ORF">MILVUS5_LOCUS33414</name>
</gene>
<reference evidence="1" key="1">
    <citation type="submission" date="2023-10" db="EMBL/GenBank/DDBJ databases">
        <authorList>
            <person name="Rodriguez Cubillos JULIANA M."/>
            <person name="De Vega J."/>
        </authorList>
    </citation>
    <scope>NUCLEOTIDE SEQUENCE</scope>
</reference>
<keyword evidence="2" id="KW-1185">Reference proteome</keyword>
<protein>
    <submittedName>
        <fullName evidence="1">Uncharacterized protein</fullName>
    </submittedName>
</protein>
<comment type="caution">
    <text evidence="1">The sequence shown here is derived from an EMBL/GenBank/DDBJ whole genome shotgun (WGS) entry which is preliminary data.</text>
</comment>
<name>A0ACB0LL97_TRIPR</name>
<sequence length="351" mass="40515">MLKLVKYSKNTSSSKKQYSTIIEELCHQFSLEDLKKSTNNFDEDRIIRKSPFSIGYKGYLKHNGEIDYPIALKRMRNISDEWKFKKEIELHCQLHHPNLTSLIGFCDQKDEKILVYDMFNGTLYDHLRSTDMESLSWKKRLEICIGAARGLHYLHTGAKRTIFHCDIKPQTILLDNNMVPKLSHLGFSLQGKFSKSNPKSIKVDTLIGTLFYMAPEYVQTSTFTDKCDVYSFGMVLLEVACTNYNLTIFDKMRMFENPNLFIEQSIEAANFLEKFSANEIIDPILMRLIAPKCLVVFMDIMKRCLNIEPNERPIIGEVEVELEHALALQKEADDGKSNGDDYNFSLTTIPT</sequence>
<proteinExistence type="predicted"/>
<dbReference type="Proteomes" id="UP001177021">
    <property type="component" value="Unassembled WGS sequence"/>
</dbReference>
<dbReference type="EMBL" id="CASHSV030000615">
    <property type="protein sequence ID" value="CAJ2669153.1"/>
    <property type="molecule type" value="Genomic_DNA"/>
</dbReference>
<organism evidence="1 2">
    <name type="scientific">Trifolium pratense</name>
    <name type="common">Red clover</name>
    <dbReference type="NCBI Taxonomy" id="57577"/>
    <lineage>
        <taxon>Eukaryota</taxon>
        <taxon>Viridiplantae</taxon>
        <taxon>Streptophyta</taxon>
        <taxon>Embryophyta</taxon>
        <taxon>Tracheophyta</taxon>
        <taxon>Spermatophyta</taxon>
        <taxon>Magnoliopsida</taxon>
        <taxon>eudicotyledons</taxon>
        <taxon>Gunneridae</taxon>
        <taxon>Pentapetalae</taxon>
        <taxon>rosids</taxon>
        <taxon>fabids</taxon>
        <taxon>Fabales</taxon>
        <taxon>Fabaceae</taxon>
        <taxon>Papilionoideae</taxon>
        <taxon>50 kb inversion clade</taxon>
        <taxon>NPAAA clade</taxon>
        <taxon>Hologalegina</taxon>
        <taxon>IRL clade</taxon>
        <taxon>Trifolieae</taxon>
        <taxon>Trifolium</taxon>
    </lineage>
</organism>
<accession>A0ACB0LL97</accession>